<accession>A0A512P8D4</accession>
<name>A0A512P8D4_9CELL</name>
<evidence type="ECO:0000313" key="1">
    <source>
        <dbReference type="EMBL" id="GEP67465.1"/>
    </source>
</evidence>
<proteinExistence type="predicted"/>
<dbReference type="InterPro" id="IPR036412">
    <property type="entry name" value="HAD-like_sf"/>
</dbReference>
<dbReference type="GO" id="GO:0016787">
    <property type="term" value="F:hydrolase activity"/>
    <property type="evidence" value="ECO:0007669"/>
    <property type="project" value="UniProtKB-KW"/>
</dbReference>
<keyword evidence="1" id="KW-0378">Hydrolase</keyword>
<evidence type="ECO:0000313" key="2">
    <source>
        <dbReference type="Proteomes" id="UP000321798"/>
    </source>
</evidence>
<dbReference type="PANTHER" id="PTHR18901">
    <property type="entry name" value="2-DEOXYGLUCOSE-6-PHOSPHATE PHOSPHATASE 2"/>
    <property type="match status" value="1"/>
</dbReference>
<dbReference type="InterPro" id="IPR023214">
    <property type="entry name" value="HAD_sf"/>
</dbReference>
<dbReference type="Pfam" id="PF00702">
    <property type="entry name" value="Hydrolase"/>
    <property type="match status" value="1"/>
</dbReference>
<dbReference type="Gene3D" id="1.10.150.240">
    <property type="entry name" value="Putative phosphatase, domain 2"/>
    <property type="match status" value="1"/>
</dbReference>
<dbReference type="PANTHER" id="PTHR18901:SF38">
    <property type="entry name" value="PSEUDOURIDINE-5'-PHOSPHATASE"/>
    <property type="match status" value="1"/>
</dbReference>
<gene>
    <name evidence="1" type="ORF">CSO01_01800</name>
</gene>
<keyword evidence="2" id="KW-1185">Reference proteome</keyword>
<protein>
    <submittedName>
        <fullName evidence="1">Hydrolase</fullName>
    </submittedName>
</protein>
<dbReference type="InterPro" id="IPR006439">
    <property type="entry name" value="HAD-SF_hydro_IA"/>
</dbReference>
<dbReference type="RefSeq" id="WP_218866476.1">
    <property type="nucleotide sequence ID" value="NZ_BAABBJ010000005.1"/>
</dbReference>
<dbReference type="NCBIfam" id="TIGR01509">
    <property type="entry name" value="HAD-SF-IA-v3"/>
    <property type="match status" value="1"/>
</dbReference>
<dbReference type="SUPFAM" id="SSF56784">
    <property type="entry name" value="HAD-like"/>
    <property type="match status" value="1"/>
</dbReference>
<organism evidence="1 2">
    <name type="scientific">Cellulomonas soli</name>
    <dbReference type="NCBI Taxonomy" id="931535"/>
    <lineage>
        <taxon>Bacteria</taxon>
        <taxon>Bacillati</taxon>
        <taxon>Actinomycetota</taxon>
        <taxon>Actinomycetes</taxon>
        <taxon>Micrococcales</taxon>
        <taxon>Cellulomonadaceae</taxon>
        <taxon>Cellulomonas</taxon>
    </lineage>
</organism>
<dbReference type="SFLD" id="SFLDG01129">
    <property type="entry name" value="C1.5:_HAD__Beta-PGM__Phosphata"/>
    <property type="match status" value="1"/>
</dbReference>
<comment type="caution">
    <text evidence="1">The sequence shown here is derived from an EMBL/GenBank/DDBJ whole genome shotgun (WGS) entry which is preliminary data.</text>
</comment>
<dbReference type="Gene3D" id="3.40.50.1000">
    <property type="entry name" value="HAD superfamily/HAD-like"/>
    <property type="match status" value="1"/>
</dbReference>
<dbReference type="AlphaFoldDB" id="A0A512P8D4"/>
<dbReference type="EMBL" id="BKAL01000001">
    <property type="protein sequence ID" value="GEP67465.1"/>
    <property type="molecule type" value="Genomic_DNA"/>
</dbReference>
<dbReference type="InterPro" id="IPR023198">
    <property type="entry name" value="PGP-like_dom2"/>
</dbReference>
<dbReference type="SFLD" id="SFLDS00003">
    <property type="entry name" value="Haloacid_Dehalogenase"/>
    <property type="match status" value="1"/>
</dbReference>
<reference evidence="1 2" key="1">
    <citation type="submission" date="2019-07" db="EMBL/GenBank/DDBJ databases">
        <title>Whole genome shotgun sequence of Cellulomonas soli NBRC 109434.</title>
        <authorList>
            <person name="Hosoyama A."/>
            <person name="Uohara A."/>
            <person name="Ohji S."/>
            <person name="Ichikawa N."/>
        </authorList>
    </citation>
    <scope>NUCLEOTIDE SEQUENCE [LARGE SCALE GENOMIC DNA]</scope>
    <source>
        <strain evidence="1 2">NBRC 109434</strain>
    </source>
</reference>
<dbReference type="Proteomes" id="UP000321798">
    <property type="component" value="Unassembled WGS sequence"/>
</dbReference>
<sequence length="233" mass="23837">MDPVAVAREPAVAVLWDLDGVLVDTEGLLYEAERVAFAEHGVVLTPEAKRPFIGMGGHEVLAAIVTALGVDVDLHVLAARKLEVFRELTPSLRGFAPTAAMVRALAAAGVPQAVASGNSREGIAAALHVVGLDDVLTVQVSAEEVAAGKPAPDVFLEAAGRLGVPPSACTVVEDAVPGVLAAAAAGMRCLAIPGVSDPWDERFAAADLVVAGGMDAADPQALVRWLLDGHARP</sequence>